<protein>
    <recommendedName>
        <fullName evidence="4">DUF1080 domain-containing protein</fullName>
    </recommendedName>
</protein>
<feature type="chain" id="PRO_5020435398" description="DUF1080 domain-containing protein" evidence="1">
    <location>
        <begin position="28"/>
        <end position="239"/>
    </location>
</feature>
<name>A0A4S1CN63_9BACT</name>
<organism evidence="2 3">
    <name type="scientific">Geomonas terrae</name>
    <dbReference type="NCBI Taxonomy" id="2562681"/>
    <lineage>
        <taxon>Bacteria</taxon>
        <taxon>Pseudomonadati</taxon>
        <taxon>Thermodesulfobacteriota</taxon>
        <taxon>Desulfuromonadia</taxon>
        <taxon>Geobacterales</taxon>
        <taxon>Geobacteraceae</taxon>
        <taxon>Geomonas</taxon>
    </lineage>
</organism>
<dbReference type="EMBL" id="SRSC01000001">
    <property type="protein sequence ID" value="TGU75267.1"/>
    <property type="molecule type" value="Genomic_DNA"/>
</dbReference>
<proteinExistence type="predicted"/>
<gene>
    <name evidence="2" type="ORF">E4633_03105</name>
</gene>
<reference evidence="2 3" key="1">
    <citation type="submission" date="2019-04" db="EMBL/GenBank/DDBJ databases">
        <title>Geobacter oryzae sp. nov., ferric-reducing bacteria isolated from paddy soil.</title>
        <authorList>
            <person name="Xu Z."/>
            <person name="Masuda Y."/>
            <person name="Itoh H."/>
            <person name="Senoo K."/>
        </authorList>
    </citation>
    <scope>NUCLEOTIDE SEQUENCE [LARGE SCALE GENOMIC DNA]</scope>
    <source>
        <strain evidence="2 3">Red111</strain>
    </source>
</reference>
<dbReference type="InterPro" id="IPR013320">
    <property type="entry name" value="ConA-like_dom_sf"/>
</dbReference>
<dbReference type="Proteomes" id="UP000306416">
    <property type="component" value="Unassembled WGS sequence"/>
</dbReference>
<dbReference type="AlphaFoldDB" id="A0A4S1CN63"/>
<evidence type="ECO:0000256" key="1">
    <source>
        <dbReference type="SAM" id="SignalP"/>
    </source>
</evidence>
<keyword evidence="3" id="KW-1185">Reference proteome</keyword>
<dbReference type="Gene3D" id="2.60.120.560">
    <property type="entry name" value="Exo-inulinase, domain 1"/>
    <property type="match status" value="1"/>
</dbReference>
<feature type="signal peptide" evidence="1">
    <location>
        <begin position="1"/>
        <end position="27"/>
    </location>
</feature>
<comment type="caution">
    <text evidence="2">The sequence shown here is derived from an EMBL/GenBank/DDBJ whole genome shotgun (WGS) entry which is preliminary data.</text>
</comment>
<keyword evidence="1" id="KW-0732">Signal</keyword>
<sequence length="239" mass="26239">MKRNCRRILTILVTAAALAATALPASAKGQIGFAGERPGAEARSFSALVGSWHVDRDGTRAVYAVDGRSWEQGVLAPAAPVKAKAFYGSGAPQFLAGLERYRYFPLSICNEVRNFRGGSIEVAFKGVSGTIDQAAGIAFDIKPNGDYLLLRANALEDNLVLFRMEQGRRTTVQWAGKVPVPSGRWHDLRLVVEGKRILGYLNGVKYVDQPWSEPVDGRIGLWSKADSYVFFDRFTVTER</sequence>
<evidence type="ECO:0008006" key="4">
    <source>
        <dbReference type="Google" id="ProtNLM"/>
    </source>
</evidence>
<evidence type="ECO:0000313" key="2">
    <source>
        <dbReference type="EMBL" id="TGU75267.1"/>
    </source>
</evidence>
<accession>A0A4S1CN63</accession>
<dbReference type="SUPFAM" id="SSF49899">
    <property type="entry name" value="Concanavalin A-like lectins/glucanases"/>
    <property type="match status" value="1"/>
</dbReference>
<evidence type="ECO:0000313" key="3">
    <source>
        <dbReference type="Proteomes" id="UP000306416"/>
    </source>
</evidence>